<keyword evidence="4 7" id="KW-0812">Transmembrane</keyword>
<name>A0A4R6QDV7_9FIRM</name>
<dbReference type="RefSeq" id="WP_133527612.1">
    <property type="nucleotide sequence ID" value="NZ_SNXO01000003.1"/>
</dbReference>
<comment type="subcellular location">
    <subcellularLocation>
        <location evidence="1">Cell membrane</location>
        <topology evidence="1">Multi-pass membrane protein</topology>
    </subcellularLocation>
</comment>
<dbReference type="PANTHER" id="PTHR32322">
    <property type="entry name" value="INNER MEMBRANE TRANSPORTER"/>
    <property type="match status" value="1"/>
</dbReference>
<evidence type="ECO:0000313" key="10">
    <source>
        <dbReference type="Proteomes" id="UP000295500"/>
    </source>
</evidence>
<evidence type="ECO:0000256" key="7">
    <source>
        <dbReference type="SAM" id="Phobius"/>
    </source>
</evidence>
<feature type="domain" description="EamA" evidence="8">
    <location>
        <begin position="15"/>
        <end position="144"/>
    </location>
</feature>
<feature type="transmembrane region" description="Helical" evidence="7">
    <location>
        <begin position="12"/>
        <end position="35"/>
    </location>
</feature>
<evidence type="ECO:0000259" key="8">
    <source>
        <dbReference type="Pfam" id="PF00892"/>
    </source>
</evidence>
<feature type="transmembrane region" description="Helical" evidence="7">
    <location>
        <begin position="73"/>
        <end position="90"/>
    </location>
</feature>
<gene>
    <name evidence="9" type="ORF">EV211_10340</name>
</gene>
<evidence type="ECO:0000256" key="1">
    <source>
        <dbReference type="ARBA" id="ARBA00004651"/>
    </source>
</evidence>
<dbReference type="InterPro" id="IPR037185">
    <property type="entry name" value="EmrE-like"/>
</dbReference>
<feature type="transmembrane region" description="Helical" evidence="7">
    <location>
        <begin position="41"/>
        <end position="61"/>
    </location>
</feature>
<evidence type="ECO:0000256" key="3">
    <source>
        <dbReference type="ARBA" id="ARBA00022475"/>
    </source>
</evidence>
<feature type="transmembrane region" description="Helical" evidence="7">
    <location>
        <begin position="130"/>
        <end position="151"/>
    </location>
</feature>
<dbReference type="AlphaFoldDB" id="A0A4R6QDV7"/>
<dbReference type="EMBL" id="SNXO01000003">
    <property type="protein sequence ID" value="TDP59619.1"/>
    <property type="molecule type" value="Genomic_DNA"/>
</dbReference>
<keyword evidence="3" id="KW-1003">Cell membrane</keyword>
<feature type="transmembrane region" description="Helical" evidence="7">
    <location>
        <begin position="105"/>
        <end position="123"/>
    </location>
</feature>
<feature type="transmembrane region" description="Helical" evidence="7">
    <location>
        <begin position="254"/>
        <end position="274"/>
    </location>
</feature>
<comment type="caution">
    <text evidence="9">The sequence shown here is derived from an EMBL/GenBank/DDBJ whole genome shotgun (WGS) entry which is preliminary data.</text>
</comment>
<proteinExistence type="inferred from homology"/>
<dbReference type="Proteomes" id="UP000295500">
    <property type="component" value="Unassembled WGS sequence"/>
</dbReference>
<dbReference type="OrthoDB" id="37139at2"/>
<comment type="similarity">
    <text evidence="2">Belongs to the EamA transporter family.</text>
</comment>
<keyword evidence="10" id="KW-1185">Reference proteome</keyword>
<organism evidence="9 10">
    <name type="scientific">Aminicella lysinilytica</name>
    <dbReference type="NCBI Taxonomy" id="433323"/>
    <lineage>
        <taxon>Bacteria</taxon>
        <taxon>Bacillati</taxon>
        <taxon>Bacillota</taxon>
        <taxon>Clostridia</taxon>
        <taxon>Peptostreptococcales</taxon>
        <taxon>Anaerovoracaceae</taxon>
        <taxon>Aminicella</taxon>
    </lineage>
</organism>
<evidence type="ECO:0000313" key="9">
    <source>
        <dbReference type="EMBL" id="TDP59619.1"/>
    </source>
</evidence>
<dbReference type="GO" id="GO:0005886">
    <property type="term" value="C:plasma membrane"/>
    <property type="evidence" value="ECO:0007669"/>
    <property type="project" value="UniProtKB-SubCell"/>
</dbReference>
<evidence type="ECO:0000256" key="4">
    <source>
        <dbReference type="ARBA" id="ARBA00022692"/>
    </source>
</evidence>
<protein>
    <submittedName>
        <fullName evidence="9">Drug/metabolite transporter (DMT)-like permease</fullName>
    </submittedName>
</protein>
<feature type="domain" description="EamA" evidence="8">
    <location>
        <begin position="158"/>
        <end position="298"/>
    </location>
</feature>
<feature type="transmembrane region" description="Helical" evidence="7">
    <location>
        <begin position="157"/>
        <end position="174"/>
    </location>
</feature>
<dbReference type="InterPro" id="IPR000620">
    <property type="entry name" value="EamA_dom"/>
</dbReference>
<keyword evidence="5 7" id="KW-1133">Transmembrane helix</keyword>
<keyword evidence="6 7" id="KW-0472">Membrane</keyword>
<dbReference type="PANTHER" id="PTHR32322:SF18">
    <property type="entry name" value="S-ADENOSYLMETHIONINE_S-ADENOSYLHOMOCYSTEINE TRANSPORTER"/>
    <property type="match status" value="1"/>
</dbReference>
<feature type="transmembrane region" description="Helical" evidence="7">
    <location>
        <begin position="186"/>
        <end position="204"/>
    </location>
</feature>
<dbReference type="InterPro" id="IPR050638">
    <property type="entry name" value="AA-Vitamin_Transporters"/>
</dbReference>
<evidence type="ECO:0000256" key="5">
    <source>
        <dbReference type="ARBA" id="ARBA00022989"/>
    </source>
</evidence>
<feature type="transmembrane region" description="Helical" evidence="7">
    <location>
        <begin position="280"/>
        <end position="298"/>
    </location>
</feature>
<dbReference type="Pfam" id="PF00892">
    <property type="entry name" value="EamA"/>
    <property type="match status" value="2"/>
</dbReference>
<feature type="transmembrane region" description="Helical" evidence="7">
    <location>
        <begin position="224"/>
        <end position="247"/>
    </location>
</feature>
<sequence>MIEEKTTANKSLIFVLFVFLGLFWGMSFFATTVALELLTPIQILAIRWAVSALIFLVLIAAGKIRIRIKKGSFRFLILTGLLQPCIYSIFETNGIAMTSTSESSIFIATIPCATLIFGAAFFNRKVNYKVVLSIIIAFTGVVICTVFSPDFTLSGKGSGYLMLLGAIVTGGLYSHSSSKAGETYNTLEVTAVISIMGGIFFNVISLAKGYGVSGYVACFSSARMAFAVLFLGVCCSCLCYLIFNYVLSKMKPAIATNISANSTTAVGVISGVLFAGDPSGWFTIVGLALTITGVWLSSREA</sequence>
<accession>A0A4R6QDV7</accession>
<evidence type="ECO:0000256" key="2">
    <source>
        <dbReference type="ARBA" id="ARBA00007362"/>
    </source>
</evidence>
<reference evidence="9 10" key="1">
    <citation type="submission" date="2019-03" db="EMBL/GenBank/DDBJ databases">
        <title>Genomic Encyclopedia of Type Strains, Phase IV (KMG-IV): sequencing the most valuable type-strain genomes for metagenomic binning, comparative biology and taxonomic classification.</title>
        <authorList>
            <person name="Goeker M."/>
        </authorList>
    </citation>
    <scope>NUCLEOTIDE SEQUENCE [LARGE SCALE GENOMIC DNA]</scope>
    <source>
        <strain evidence="9 10">DSM 28287</strain>
    </source>
</reference>
<evidence type="ECO:0000256" key="6">
    <source>
        <dbReference type="ARBA" id="ARBA00023136"/>
    </source>
</evidence>
<dbReference type="SUPFAM" id="SSF103481">
    <property type="entry name" value="Multidrug resistance efflux transporter EmrE"/>
    <property type="match status" value="2"/>
</dbReference>